<name>A0A4S8KG56_MUSBA</name>
<feature type="chain" id="PRO_5020904814" evidence="2">
    <location>
        <begin position="31"/>
        <end position="307"/>
    </location>
</feature>
<evidence type="ECO:0000256" key="2">
    <source>
        <dbReference type="SAM" id="SignalP"/>
    </source>
</evidence>
<evidence type="ECO:0000256" key="1">
    <source>
        <dbReference type="SAM" id="Coils"/>
    </source>
</evidence>
<protein>
    <submittedName>
        <fullName evidence="3">Uncharacterized protein</fullName>
    </submittedName>
</protein>
<feature type="signal peptide" evidence="2">
    <location>
        <begin position="1"/>
        <end position="30"/>
    </location>
</feature>
<sequence>MRSSASFLRRISRTLRWLLEWMWLTKVGLQAGRYSGRRRPDLNLTPQALQRVLAPRGPARHCGVFWAPQWLHRRSQEPEAAVAGGFGFRPRFFGRWFLAGGSVASYRRKLWSAPAVGWRSYTRHETEVGLQAGRYSGRRRPDLNLTPQALQRVLAPRGPARHCGVFWAPQWLHRRSQEPEAAVAGGFGFRPRFFGRWFLAGGSVASYRRKLWSAPAVGWRSYTRHETEVFLEEEQEDEAEEEVALVVIEEESAKTRGPDTDHAAAERQRLLRLAFMGAITSLENPQTAGLLGDAPCAAATAGVPVWP</sequence>
<dbReference type="AlphaFoldDB" id="A0A4S8KG56"/>
<proteinExistence type="predicted"/>
<gene>
    <name evidence="3" type="ORF">C4D60_Mb04t32050</name>
</gene>
<organism evidence="3 4">
    <name type="scientific">Musa balbisiana</name>
    <name type="common">Banana</name>
    <dbReference type="NCBI Taxonomy" id="52838"/>
    <lineage>
        <taxon>Eukaryota</taxon>
        <taxon>Viridiplantae</taxon>
        <taxon>Streptophyta</taxon>
        <taxon>Embryophyta</taxon>
        <taxon>Tracheophyta</taxon>
        <taxon>Spermatophyta</taxon>
        <taxon>Magnoliopsida</taxon>
        <taxon>Liliopsida</taxon>
        <taxon>Zingiberales</taxon>
        <taxon>Musaceae</taxon>
        <taxon>Musa</taxon>
    </lineage>
</organism>
<keyword evidence="2" id="KW-0732">Signal</keyword>
<evidence type="ECO:0000313" key="4">
    <source>
        <dbReference type="Proteomes" id="UP000317650"/>
    </source>
</evidence>
<evidence type="ECO:0000313" key="3">
    <source>
        <dbReference type="EMBL" id="THU74314.1"/>
    </source>
</evidence>
<dbReference type="EMBL" id="PYDT01000001">
    <property type="protein sequence ID" value="THU74314.1"/>
    <property type="molecule type" value="Genomic_DNA"/>
</dbReference>
<reference evidence="3 4" key="1">
    <citation type="journal article" date="2019" name="Nat. Plants">
        <title>Genome sequencing of Musa balbisiana reveals subgenome evolution and function divergence in polyploid bananas.</title>
        <authorList>
            <person name="Yao X."/>
        </authorList>
    </citation>
    <scope>NUCLEOTIDE SEQUENCE [LARGE SCALE GENOMIC DNA]</scope>
    <source>
        <strain evidence="4">cv. DH-PKW</strain>
        <tissue evidence="3">Leaves</tissue>
    </source>
</reference>
<feature type="coiled-coil region" evidence="1">
    <location>
        <begin position="222"/>
        <end position="251"/>
    </location>
</feature>
<comment type="caution">
    <text evidence="3">The sequence shown here is derived from an EMBL/GenBank/DDBJ whole genome shotgun (WGS) entry which is preliminary data.</text>
</comment>
<dbReference type="Proteomes" id="UP000317650">
    <property type="component" value="Chromosome 4"/>
</dbReference>
<accession>A0A4S8KG56</accession>
<keyword evidence="4" id="KW-1185">Reference proteome</keyword>
<keyword evidence="1" id="KW-0175">Coiled coil</keyword>